<dbReference type="RefSeq" id="WP_377486711.1">
    <property type="nucleotide sequence ID" value="NZ_JBHUOX010000012.1"/>
</dbReference>
<keyword evidence="3" id="KW-1185">Reference proteome</keyword>
<dbReference type="Pfam" id="PF14344">
    <property type="entry name" value="DUF4397"/>
    <property type="match status" value="1"/>
</dbReference>
<evidence type="ECO:0000259" key="1">
    <source>
        <dbReference type="Pfam" id="PF14344"/>
    </source>
</evidence>
<evidence type="ECO:0000313" key="2">
    <source>
        <dbReference type="EMBL" id="MFD3001923.1"/>
    </source>
</evidence>
<gene>
    <name evidence="2" type="ORF">ACFS7Z_16235</name>
</gene>
<comment type="caution">
    <text evidence="2">The sequence shown here is derived from an EMBL/GenBank/DDBJ whole genome shotgun (WGS) entry which is preliminary data.</text>
</comment>
<evidence type="ECO:0000313" key="3">
    <source>
        <dbReference type="Proteomes" id="UP001597641"/>
    </source>
</evidence>
<dbReference type="InterPro" id="IPR025510">
    <property type="entry name" value="DUF4397"/>
</dbReference>
<dbReference type="Proteomes" id="UP001597641">
    <property type="component" value="Unassembled WGS sequence"/>
</dbReference>
<protein>
    <submittedName>
        <fullName evidence="2">DUF4397 domain-containing protein</fullName>
    </submittedName>
</protein>
<proteinExistence type="predicted"/>
<dbReference type="PROSITE" id="PS51257">
    <property type="entry name" value="PROKAR_LIPOPROTEIN"/>
    <property type="match status" value="1"/>
</dbReference>
<dbReference type="EMBL" id="JBHUOX010000012">
    <property type="protein sequence ID" value="MFD3001923.1"/>
    <property type="molecule type" value="Genomic_DNA"/>
</dbReference>
<accession>A0ABW6C0V2</accession>
<organism evidence="2 3">
    <name type="scientific">Pontibacter toksunensis</name>
    <dbReference type="NCBI Taxonomy" id="1332631"/>
    <lineage>
        <taxon>Bacteria</taxon>
        <taxon>Pseudomonadati</taxon>
        <taxon>Bacteroidota</taxon>
        <taxon>Cytophagia</taxon>
        <taxon>Cytophagales</taxon>
        <taxon>Hymenobacteraceae</taxon>
        <taxon>Pontibacter</taxon>
    </lineage>
</organism>
<name>A0ABW6C0V2_9BACT</name>
<feature type="domain" description="DUF4397" evidence="1">
    <location>
        <begin position="44"/>
        <end position="158"/>
    </location>
</feature>
<sequence length="242" mass="26709">MKKISGKLFLSKFTILLSSVFTFSLTSCLEMKDADDDIIKPATYIAIYHGAPDAPDVDIFVDNTRINNQSFKYANYSDYFNFVAPGNHRLKFTPVNASNALIDTALTFKEGDIYSLFLVDRLQEVELLAVEDSLITPGANEVGLRVVQLSPDAPAMDIVLVKSSTNTSFSTNMDFRDSTPFRKTPSGTHTVQLRDAGSEELLLAVPNITLEAGRNYSFIVRGFTSPPTGSTNVLSLQVIRNY</sequence>
<reference evidence="3" key="1">
    <citation type="journal article" date="2019" name="Int. J. Syst. Evol. Microbiol.">
        <title>The Global Catalogue of Microorganisms (GCM) 10K type strain sequencing project: providing services to taxonomists for standard genome sequencing and annotation.</title>
        <authorList>
            <consortium name="The Broad Institute Genomics Platform"/>
            <consortium name="The Broad Institute Genome Sequencing Center for Infectious Disease"/>
            <person name="Wu L."/>
            <person name="Ma J."/>
        </authorList>
    </citation>
    <scope>NUCLEOTIDE SEQUENCE [LARGE SCALE GENOMIC DNA]</scope>
    <source>
        <strain evidence="3">KCTC 23984</strain>
    </source>
</reference>